<evidence type="ECO:0000313" key="2">
    <source>
        <dbReference type="EMBL" id="MXV51049.1"/>
    </source>
</evidence>
<reference evidence="2 3" key="1">
    <citation type="submission" date="2019-11" db="EMBL/GenBank/DDBJ databases">
        <title>Pedobacter sp. HMF7647 Genome sequencing and assembly.</title>
        <authorList>
            <person name="Kang H."/>
            <person name="Kim H."/>
            <person name="Joh K."/>
        </authorList>
    </citation>
    <scope>NUCLEOTIDE SEQUENCE [LARGE SCALE GENOMIC DNA]</scope>
    <source>
        <strain evidence="2 3">HMF7647</strain>
    </source>
</reference>
<keyword evidence="1" id="KW-0540">Nuclease</keyword>
<keyword evidence="1" id="KW-0378">Hydrolase</keyword>
<name>A0A7K1YA90_9SPHI</name>
<dbReference type="PANTHER" id="PTHR33988:SF2">
    <property type="entry name" value="ENDORIBONUCLEASE MAZF"/>
    <property type="match status" value="1"/>
</dbReference>
<keyword evidence="1" id="KW-0255">Endonuclease</keyword>
<dbReference type="Gene3D" id="2.30.30.110">
    <property type="match status" value="1"/>
</dbReference>
<comment type="similarity">
    <text evidence="1">Belongs to the PemK/MazF family.</text>
</comment>
<dbReference type="GO" id="GO:0016787">
    <property type="term" value="F:hydrolase activity"/>
    <property type="evidence" value="ECO:0007669"/>
    <property type="project" value="UniProtKB-KW"/>
</dbReference>
<dbReference type="InterPro" id="IPR003477">
    <property type="entry name" value="PemK-like"/>
</dbReference>
<dbReference type="EC" id="3.1.-.-" evidence="1"/>
<dbReference type="Pfam" id="PF02452">
    <property type="entry name" value="PemK_toxin"/>
    <property type="match status" value="1"/>
</dbReference>
<dbReference type="InterPro" id="IPR011067">
    <property type="entry name" value="Plasmid_toxin/cell-grow_inhib"/>
</dbReference>
<evidence type="ECO:0000256" key="1">
    <source>
        <dbReference type="PIRNR" id="PIRNR033490"/>
    </source>
</evidence>
<dbReference type="AlphaFoldDB" id="A0A7K1YA90"/>
<gene>
    <name evidence="2" type="ORF">GS399_08715</name>
</gene>
<dbReference type="EMBL" id="WVHT01000003">
    <property type="protein sequence ID" value="MXV51049.1"/>
    <property type="molecule type" value="Genomic_DNA"/>
</dbReference>
<dbReference type="GO" id="GO:0003677">
    <property type="term" value="F:DNA binding"/>
    <property type="evidence" value="ECO:0007669"/>
    <property type="project" value="InterPro"/>
</dbReference>
<dbReference type="Proteomes" id="UP000466586">
    <property type="component" value="Unassembled WGS sequence"/>
</dbReference>
<dbReference type="GO" id="GO:0006402">
    <property type="term" value="P:mRNA catabolic process"/>
    <property type="evidence" value="ECO:0007669"/>
    <property type="project" value="TreeGrafter"/>
</dbReference>
<accession>A0A7K1YA90</accession>
<comment type="caution">
    <text evidence="2">The sequence shown here is derived from an EMBL/GenBank/DDBJ whole genome shotgun (WGS) entry which is preliminary data.</text>
</comment>
<dbReference type="RefSeq" id="WP_160844221.1">
    <property type="nucleotide sequence ID" value="NZ_WVHT01000003.1"/>
</dbReference>
<dbReference type="PANTHER" id="PTHR33988">
    <property type="entry name" value="ENDORIBONUCLEASE MAZF-RELATED"/>
    <property type="match status" value="1"/>
</dbReference>
<evidence type="ECO:0000313" key="3">
    <source>
        <dbReference type="Proteomes" id="UP000466586"/>
    </source>
</evidence>
<dbReference type="GO" id="GO:0004521">
    <property type="term" value="F:RNA endonuclease activity"/>
    <property type="evidence" value="ECO:0007669"/>
    <property type="project" value="TreeGrafter"/>
</dbReference>
<proteinExistence type="inferred from homology"/>
<organism evidence="2 3">
    <name type="scientific">Hufsiella arboris</name>
    <dbReference type="NCBI Taxonomy" id="2695275"/>
    <lineage>
        <taxon>Bacteria</taxon>
        <taxon>Pseudomonadati</taxon>
        <taxon>Bacteroidota</taxon>
        <taxon>Sphingobacteriia</taxon>
        <taxon>Sphingobacteriales</taxon>
        <taxon>Sphingobacteriaceae</taxon>
        <taxon>Hufsiella</taxon>
    </lineage>
</organism>
<dbReference type="PIRSF" id="PIRSF033490">
    <property type="entry name" value="MazF"/>
    <property type="match status" value="1"/>
</dbReference>
<dbReference type="SUPFAM" id="SSF50118">
    <property type="entry name" value="Cell growth inhibitor/plasmid maintenance toxic component"/>
    <property type="match status" value="1"/>
</dbReference>
<keyword evidence="3" id="KW-1185">Reference proteome</keyword>
<sequence>MISISPKQYEIWTADLDPSFGSEPGKVRPVVILQADAIHQAGHSSTIMCPVLSKVRSEFSLLRLMINASDDNGLKTSSFILADQIRAIDLNRLRERIGYLDEESIIRLQKSIKAILALH</sequence>
<protein>
    <recommendedName>
        <fullName evidence="1">mRNA interferase</fullName>
        <ecNumber evidence="1">3.1.-.-</ecNumber>
    </recommendedName>
</protein>
<comment type="function">
    <text evidence="1">Toxic component of a type II toxin-antitoxin (TA) system.</text>
</comment>
<dbReference type="GO" id="GO:0016075">
    <property type="term" value="P:rRNA catabolic process"/>
    <property type="evidence" value="ECO:0007669"/>
    <property type="project" value="TreeGrafter"/>
</dbReference>